<feature type="transmembrane region" description="Helical" evidence="1">
    <location>
        <begin position="32"/>
        <end position="51"/>
    </location>
</feature>
<evidence type="ECO:0000313" key="3">
    <source>
        <dbReference type="Proteomes" id="UP000095228"/>
    </source>
</evidence>
<keyword evidence="1" id="KW-0812">Transmembrane</keyword>
<dbReference type="AlphaFoldDB" id="A0A1D8ASW8"/>
<dbReference type="KEGG" id="obg:Verru16b_01041"/>
<organism evidence="2 3">
    <name type="scientific">Lacunisphaera limnophila</name>
    <dbReference type="NCBI Taxonomy" id="1838286"/>
    <lineage>
        <taxon>Bacteria</taxon>
        <taxon>Pseudomonadati</taxon>
        <taxon>Verrucomicrobiota</taxon>
        <taxon>Opitutia</taxon>
        <taxon>Opitutales</taxon>
        <taxon>Opitutaceae</taxon>
        <taxon>Lacunisphaera</taxon>
    </lineage>
</organism>
<sequence>MESPTPTLLSRTAQPRYANGERKLARNGFMQTTWALLALTAVAQLFLLVWLDVL</sequence>
<dbReference type="STRING" id="1838286.Verru16b_01041"/>
<dbReference type="RefSeq" id="WP_157772227.1">
    <property type="nucleotide sequence ID" value="NZ_CP016094.1"/>
</dbReference>
<evidence type="ECO:0000313" key="2">
    <source>
        <dbReference type="EMBL" id="AOS43981.1"/>
    </source>
</evidence>
<keyword evidence="3" id="KW-1185">Reference proteome</keyword>
<keyword evidence="1" id="KW-1133">Transmembrane helix</keyword>
<protein>
    <submittedName>
        <fullName evidence="2">Uncharacterized protein</fullName>
    </submittedName>
</protein>
<dbReference type="Proteomes" id="UP000095228">
    <property type="component" value="Chromosome"/>
</dbReference>
<dbReference type="EMBL" id="CP016094">
    <property type="protein sequence ID" value="AOS43981.1"/>
    <property type="molecule type" value="Genomic_DNA"/>
</dbReference>
<proteinExistence type="predicted"/>
<reference evidence="2 3" key="1">
    <citation type="submission" date="2016-06" db="EMBL/GenBank/DDBJ databases">
        <title>Three novel species with peptidoglycan cell walls form the new genus Lacunisphaera gen. nov. in the family Opitutaceae of the verrucomicrobial subdivision 4.</title>
        <authorList>
            <person name="Rast P."/>
            <person name="Gloeckner I."/>
            <person name="Jogler M."/>
            <person name="Boedeker C."/>
            <person name="Jeske O."/>
            <person name="Wiegand S."/>
            <person name="Reinhardt R."/>
            <person name="Schumann P."/>
            <person name="Rohde M."/>
            <person name="Spring S."/>
            <person name="Gloeckner F.O."/>
            <person name="Jogler C."/>
        </authorList>
    </citation>
    <scope>NUCLEOTIDE SEQUENCE [LARGE SCALE GENOMIC DNA]</scope>
    <source>
        <strain evidence="2 3">IG16b</strain>
    </source>
</reference>
<accession>A0A1D8ASW8</accession>
<keyword evidence="1" id="KW-0472">Membrane</keyword>
<evidence type="ECO:0000256" key="1">
    <source>
        <dbReference type="SAM" id="Phobius"/>
    </source>
</evidence>
<name>A0A1D8ASW8_9BACT</name>
<gene>
    <name evidence="2" type="ORF">Verru16b_01041</name>
</gene>